<protein>
    <submittedName>
        <fullName evidence="1">Uncharacterized protein</fullName>
    </submittedName>
</protein>
<sequence length="39" mass="4695">MLYNVFNKAPNFSKHRVCRNWDINLGGLEFKEIQWLILS</sequence>
<organism evidence="1 2">
    <name type="scientific">Bibersteinia trehalosi USDA-ARS-USMARC-189</name>
    <dbReference type="NCBI Taxonomy" id="1263831"/>
    <lineage>
        <taxon>Bacteria</taxon>
        <taxon>Pseudomonadati</taxon>
        <taxon>Pseudomonadota</taxon>
        <taxon>Gammaproteobacteria</taxon>
        <taxon>Pasteurellales</taxon>
        <taxon>Pasteurellaceae</taxon>
        <taxon>Bibersteinia</taxon>
    </lineage>
</organism>
<evidence type="ECO:0000313" key="2">
    <source>
        <dbReference type="Proteomes" id="UP000019092"/>
    </source>
</evidence>
<evidence type="ECO:0000313" key="1">
    <source>
        <dbReference type="EMBL" id="AHG83576.1"/>
    </source>
</evidence>
<gene>
    <name evidence="1" type="ORF">F543_7120</name>
</gene>
<name>A0ABN4BY51_BIBTR</name>
<keyword evidence="2" id="KW-1185">Reference proteome</keyword>
<reference evidence="1 2" key="1">
    <citation type="submission" date="2013-12" db="EMBL/GenBank/DDBJ databases">
        <title>Annotation of the Bibersteinia trehalosi USDA-ARS-USMARC-189 complete genome.</title>
        <authorList>
            <person name="Harhay G.P."/>
            <person name="McVey S."/>
            <person name="Clawson M.L."/>
            <person name="Bono J."/>
            <person name="Heaton M.P."/>
            <person name="Chitko-Mckown C.G."/>
            <person name="Harhay D.M."/>
            <person name="Smith T.P.L."/>
        </authorList>
    </citation>
    <scope>NUCLEOTIDE SEQUENCE [LARGE SCALE GENOMIC DNA]</scope>
    <source>
        <strain evidence="1 2">USDA-ARS-USMARC-189</strain>
    </source>
</reference>
<proteinExistence type="predicted"/>
<accession>A0ABN4BY51</accession>
<dbReference type="EMBL" id="CP006955">
    <property type="protein sequence ID" value="AHG83576.1"/>
    <property type="molecule type" value="Genomic_DNA"/>
</dbReference>
<dbReference type="Proteomes" id="UP000019092">
    <property type="component" value="Chromosome"/>
</dbReference>